<dbReference type="PANTHER" id="PTHR30612:SF0">
    <property type="entry name" value="CHLOROPLAST PROTEIN-TRANSPORTING ATPASE"/>
    <property type="match status" value="1"/>
</dbReference>
<dbReference type="InterPro" id="IPR000185">
    <property type="entry name" value="SecA"/>
</dbReference>
<keyword evidence="2" id="KW-0653">Protein transport</keyword>
<dbReference type="EMBL" id="CAJNOQ010014049">
    <property type="protein sequence ID" value="CAF1333700.1"/>
    <property type="molecule type" value="Genomic_DNA"/>
</dbReference>
<keyword evidence="1" id="KW-0963">Cytoplasm</keyword>
<evidence type="ECO:0000259" key="7">
    <source>
        <dbReference type="PROSITE" id="PS51196"/>
    </source>
</evidence>
<dbReference type="InterPro" id="IPR001650">
    <property type="entry name" value="Helicase_C-like"/>
</dbReference>
<reference evidence="8" key="1">
    <citation type="submission" date="2021-02" db="EMBL/GenBank/DDBJ databases">
        <authorList>
            <person name="Nowell W R."/>
        </authorList>
    </citation>
    <scope>NUCLEOTIDE SEQUENCE</scope>
</reference>
<dbReference type="GO" id="GO:0017038">
    <property type="term" value="P:protein import"/>
    <property type="evidence" value="ECO:0007669"/>
    <property type="project" value="InterPro"/>
</dbReference>
<dbReference type="GO" id="GO:0006605">
    <property type="term" value="P:protein targeting"/>
    <property type="evidence" value="ECO:0007669"/>
    <property type="project" value="InterPro"/>
</dbReference>
<dbReference type="OrthoDB" id="7128572at2759"/>
<feature type="compositionally biased region" description="Basic and acidic residues" evidence="5">
    <location>
        <begin position="1928"/>
        <end position="1946"/>
    </location>
</feature>
<dbReference type="SUPFAM" id="SSF52540">
    <property type="entry name" value="P-loop containing nucleoside triphosphate hydrolases"/>
    <property type="match status" value="1"/>
</dbReference>
<dbReference type="Proteomes" id="UP000681722">
    <property type="component" value="Unassembled WGS sequence"/>
</dbReference>
<evidence type="ECO:0000259" key="6">
    <source>
        <dbReference type="PROSITE" id="PS51194"/>
    </source>
</evidence>
<feature type="region of interest" description="Disordered" evidence="5">
    <location>
        <begin position="1837"/>
        <end position="1885"/>
    </location>
</feature>
<gene>
    <name evidence="8" type="ORF">GPM918_LOCUS30083</name>
    <name evidence="9" type="ORF">SRO942_LOCUS30686</name>
</gene>
<dbReference type="GO" id="GO:0005524">
    <property type="term" value="F:ATP binding"/>
    <property type="evidence" value="ECO:0007669"/>
    <property type="project" value="InterPro"/>
</dbReference>
<evidence type="ECO:0000313" key="9">
    <source>
        <dbReference type="EMBL" id="CAF4189574.1"/>
    </source>
</evidence>
<feature type="non-terminal residue" evidence="8">
    <location>
        <position position="1"/>
    </location>
</feature>
<feature type="compositionally biased region" description="Basic and acidic residues" evidence="5">
    <location>
        <begin position="1850"/>
        <end position="1876"/>
    </location>
</feature>
<comment type="caution">
    <text evidence="8">The sequence shown here is derived from an EMBL/GenBank/DDBJ whole genome shotgun (WGS) entry which is preliminary data.</text>
</comment>
<dbReference type="InterPro" id="IPR027417">
    <property type="entry name" value="P-loop_NTPase"/>
</dbReference>
<keyword evidence="4" id="KW-0175">Coiled coil</keyword>
<feature type="domain" description="SecA family profile" evidence="7">
    <location>
        <begin position="1"/>
        <end position="459"/>
    </location>
</feature>
<evidence type="ECO:0008006" key="11">
    <source>
        <dbReference type="Google" id="ProtNLM"/>
    </source>
</evidence>
<evidence type="ECO:0000313" key="8">
    <source>
        <dbReference type="EMBL" id="CAF1333700.1"/>
    </source>
</evidence>
<dbReference type="PROSITE" id="PS51196">
    <property type="entry name" value="SECA_MOTOR_DEAD"/>
    <property type="match status" value="1"/>
</dbReference>
<evidence type="ECO:0000313" key="10">
    <source>
        <dbReference type="Proteomes" id="UP000663829"/>
    </source>
</evidence>
<dbReference type="GO" id="GO:0006886">
    <property type="term" value="P:intracellular protein transport"/>
    <property type="evidence" value="ECO:0007669"/>
    <property type="project" value="InterPro"/>
</dbReference>
<dbReference type="InterPro" id="IPR014018">
    <property type="entry name" value="SecA_motor_DEAD"/>
</dbReference>
<feature type="domain" description="Helicase C-terminal" evidence="6">
    <location>
        <begin position="296"/>
        <end position="466"/>
    </location>
</feature>
<feature type="coiled-coil region" evidence="4">
    <location>
        <begin position="1763"/>
        <end position="1790"/>
    </location>
</feature>
<evidence type="ECO:0000256" key="2">
    <source>
        <dbReference type="ARBA" id="ARBA00022927"/>
    </source>
</evidence>
<dbReference type="EMBL" id="CAJOBC010054803">
    <property type="protein sequence ID" value="CAF4189574.1"/>
    <property type="molecule type" value="Genomic_DNA"/>
</dbReference>
<dbReference type="Gene3D" id="3.40.50.300">
    <property type="entry name" value="P-loop containing nucleotide triphosphate hydrolases"/>
    <property type="match status" value="2"/>
</dbReference>
<keyword evidence="10" id="KW-1185">Reference proteome</keyword>
<evidence type="ECO:0000256" key="1">
    <source>
        <dbReference type="ARBA" id="ARBA00022490"/>
    </source>
</evidence>
<feature type="region of interest" description="Disordered" evidence="5">
    <location>
        <begin position="1928"/>
        <end position="1952"/>
    </location>
</feature>
<evidence type="ECO:0000256" key="4">
    <source>
        <dbReference type="SAM" id="Coils"/>
    </source>
</evidence>
<protein>
    <recommendedName>
        <fullName evidence="11">Protein translocase subunit SecA</fullName>
    </recommendedName>
</protein>
<dbReference type="Gene3D" id="3.90.1440.10">
    <property type="entry name" value="SecA, preprotein cross-linking domain"/>
    <property type="match status" value="1"/>
</dbReference>
<dbReference type="PANTHER" id="PTHR30612">
    <property type="entry name" value="SECA INNER MEMBRANE COMPONENT OF SEC PROTEIN SECRETION SYSTEM"/>
    <property type="match status" value="1"/>
</dbReference>
<dbReference type="PROSITE" id="PS51194">
    <property type="entry name" value="HELICASE_CTER"/>
    <property type="match status" value="1"/>
</dbReference>
<keyword evidence="2" id="KW-0813">Transport</keyword>
<dbReference type="GO" id="GO:0016020">
    <property type="term" value="C:membrane"/>
    <property type="evidence" value="ECO:0007669"/>
    <property type="project" value="InterPro"/>
</dbReference>
<keyword evidence="3" id="KW-0811">Translocation</keyword>
<dbReference type="InterPro" id="IPR011115">
    <property type="entry name" value="SecA_DEAD"/>
</dbReference>
<proteinExistence type="predicted"/>
<evidence type="ECO:0000256" key="5">
    <source>
        <dbReference type="SAM" id="MobiDB-lite"/>
    </source>
</evidence>
<organism evidence="8 10">
    <name type="scientific">Didymodactylos carnosus</name>
    <dbReference type="NCBI Taxonomy" id="1234261"/>
    <lineage>
        <taxon>Eukaryota</taxon>
        <taxon>Metazoa</taxon>
        <taxon>Spiralia</taxon>
        <taxon>Gnathifera</taxon>
        <taxon>Rotifera</taxon>
        <taxon>Eurotatoria</taxon>
        <taxon>Bdelloidea</taxon>
        <taxon>Philodinida</taxon>
        <taxon>Philodinidae</taxon>
        <taxon>Didymodactylos</taxon>
    </lineage>
</organism>
<evidence type="ECO:0000256" key="3">
    <source>
        <dbReference type="ARBA" id="ARBA00023010"/>
    </source>
</evidence>
<dbReference type="Proteomes" id="UP000663829">
    <property type="component" value="Unassembled WGS sequence"/>
</dbReference>
<sequence>KSAEDIRKLRYYNHLGPVDIIYGECSCFERDILLTEFNKNDENQNIISQRITKNSISSVIIDEVDSMLLDKANMVLYLSHSIDTLKSLERIFVSIWQTINQSIFEHISKNFIDDDLIQFVSDMILEQIDNKTIDIPEYDSNNCDYINIRLFIKRRMSLWIKSAFHVKDMIPNDTYIITQDKYDKSSKSEVKITVMDKDTGTEQLSTRWSNGVHQFLQLKHTRRLTSESLKAVFISNMSFFKRYKHHIIGLTGSLGSHDEQNLLNQVYKLRFFELPRFKQELFRELHGGVHTEQDIWLEAIKNALDREIQLKSINRDKRRAVLIICENVKSVLILKEYLANSYPNAKVYKSAYEKFQIDKLHPGDIIIATNLAGRGTDLDTSSKLEDNGGLHVIATYLPTNIRIETQAFGRTARKGNKGTGEYIILSRYGLSIQQLKQWRNIQEKERLDSFLVHDLPKIKIEEDLLQGFNDGELSCIGFTKLYQLIETNLLNDLNRFVYDNEYIQYQLYSLKNRWAFWLDSMTEHINMINIIGKKKIIEQFHQFQSTIEKDFQRNDFKRLIIEPAEFIKLGKYYRDKEDWSKALLCYQEASKDKFYSFTNYYQSSCKQNINYVNGIISKREFKRHLIEVQSSIEKEMTFLNNAAQVAFEIGEKNRKLGFANYGNEYDKQVKEKTTIWNIFSNTITNANGCAIDSKDLTTVKYLSDEKKAEKLFQKLREKKFIKPTRISKKFKQEIELPSIFNNEKTKKQVLIYLNSKLNERKEFGGHLKELNGEIFKKDLKKINLFLPYLNEFINLIQKNGFIQQIENKYEDQLFVFQNILLENLTEKQFPNEISNLKESLVDCLKEISKDKNFKGKKDEILTEIEHLYKLKNEINITKDQWNKFYEFLHQNSYLEKVTQYSVIKEKIMKKNDDLKENYFYANLYDFERHYTDEFKQFELIFQKNFLKIILIQQDRENDDFYLTLKDTIDSNDFELPRTQDDAIDYLWNYFKANSFIKSPSVNIGLIDSKEVNKKRDEIKKEIKLFFEKELSNDKKNELDQAVNSVFNIIDQTIGDIKKLPDEKTIVSYLQIKTSYFLDNKKSVPDALDEFIELALDVIFRLVEKKEPPHWYEIAAVVTLGVVQVVAGVLAKTFIPIVGQLIGEFLISTGCDDILFGVRCAISGDFSWEKYWEHKKQSMITSALTAVFFVAASYLKNAAKLKSMKKAWTFQKLTGAKKLHTAAGALGKTANIGKYIGKEIMKTLVQTGLSELTSTGIDYMLDTISNTYEMQLTESIKNSVNKKWDKVEFEIKEIFSLSEGNDSSLRIIDDCINRKLENLPEATFLKSFTSRCGPVMQGLGRALADAPGGKGTIQRIFTSYAPSLINLGVNIYEITAMIDGFMKNLVDDLKDAKKRLTKTNKQYVLTKSQKTDLEKYQKNKIDQISNTLSVTFNEKLKSGIIAPIVNFAANRLISKGIQSIAGADRIEQLANRFELIDAASNPDDTKTKYADDLKIFITEARAIDIKAFNIDPKNIYPANIDGQNLQQVWDLYGDKVKTFIDKDGKIYVRRPSSKEYYRSVRGDKPAGLHEQKKISELLGCTVTKDEMVNNEQKCILKRADDINILFVIKDNLDGTKHAEILVGDKLISIHNNNGNKNDCYYNVVLVASEMSQGKTFDEAMKILEDRNAVKDLRHKVSLAMKNDEKILKEFRWTNQTDLTSHFDSLTGLRQNPDNLKLEVSDEDVTNTKDWINRDKRERLDKFERQKGRQGTYEGENFPVTLHHIVARETLINELKEDIKDLSDEQFKEKMETYLNDPKNEMNKQFILHEMRQTRRDHDLTKHHPAKDKTILRQSIVWNPNIVIPGPPGSKRKSDPDHGDAQTQRNRVDEELIPETHKTKLNNTDPRSDILQLLSDLNVGSRGTGRWQRASTADGGKFVYQEDLSRKGDHSYLDFKDQDDKDKRKLNVKDGTLN</sequence>
<name>A0A815G320_9BILA</name>
<dbReference type="Pfam" id="PF07517">
    <property type="entry name" value="SecA_DEAD"/>
    <property type="match status" value="1"/>
</dbReference>
<accession>A0A815G320</accession>